<organism evidence="1 2">
    <name type="scientific">Halomonas korlensis</name>
    <dbReference type="NCBI Taxonomy" id="463301"/>
    <lineage>
        <taxon>Bacteria</taxon>
        <taxon>Pseudomonadati</taxon>
        <taxon>Pseudomonadota</taxon>
        <taxon>Gammaproteobacteria</taxon>
        <taxon>Oceanospirillales</taxon>
        <taxon>Halomonadaceae</taxon>
        <taxon>Halomonas</taxon>
    </lineage>
</organism>
<dbReference type="STRING" id="463301.SAMN04487955_103293"/>
<name>A0A1I7GWB3_9GAMM</name>
<proteinExistence type="predicted"/>
<protein>
    <recommendedName>
        <fullName evidence="3">Metallothionein</fullName>
    </recommendedName>
</protein>
<dbReference type="RefSeq" id="WP_089793994.1">
    <property type="nucleotide sequence ID" value="NZ_FPBP01000003.1"/>
</dbReference>
<dbReference type="Proteomes" id="UP000198693">
    <property type="component" value="Unassembled WGS sequence"/>
</dbReference>
<evidence type="ECO:0000313" key="2">
    <source>
        <dbReference type="Proteomes" id="UP000198693"/>
    </source>
</evidence>
<evidence type="ECO:0008006" key="3">
    <source>
        <dbReference type="Google" id="ProtNLM"/>
    </source>
</evidence>
<evidence type="ECO:0000313" key="1">
    <source>
        <dbReference type="EMBL" id="SFU52695.1"/>
    </source>
</evidence>
<dbReference type="OrthoDB" id="163862at2"/>
<gene>
    <name evidence="1" type="ORF">SAMN04487955_103293</name>
</gene>
<dbReference type="EMBL" id="FPBP01000003">
    <property type="protein sequence ID" value="SFU52695.1"/>
    <property type="molecule type" value="Genomic_DNA"/>
</dbReference>
<sequence length="77" mass="8176">MGICATCGNEYGSTFTITKDGRSFDFDSFECAIHKLAPSCAHCGCRVVGHGVQQDDTVYCCAHCAQQAGDTGLVDHN</sequence>
<reference evidence="2" key="1">
    <citation type="submission" date="2016-10" db="EMBL/GenBank/DDBJ databases">
        <authorList>
            <person name="Varghese N."/>
            <person name="Submissions S."/>
        </authorList>
    </citation>
    <scope>NUCLEOTIDE SEQUENCE [LARGE SCALE GENOMIC DNA]</scope>
    <source>
        <strain evidence="2">CGMCC 1.6981</strain>
    </source>
</reference>
<keyword evidence="2" id="KW-1185">Reference proteome</keyword>
<dbReference type="AlphaFoldDB" id="A0A1I7GWB3"/>
<accession>A0A1I7GWB3</accession>